<organism evidence="2 3">
    <name type="scientific">Streptomyces ipomoeae</name>
    <dbReference type="NCBI Taxonomy" id="103232"/>
    <lineage>
        <taxon>Bacteria</taxon>
        <taxon>Bacillati</taxon>
        <taxon>Actinomycetota</taxon>
        <taxon>Actinomycetes</taxon>
        <taxon>Kitasatosporales</taxon>
        <taxon>Streptomycetaceae</taxon>
        <taxon>Streptomyces</taxon>
    </lineage>
</organism>
<dbReference type="AlphaFoldDB" id="A0AAE8W7I6"/>
<dbReference type="Proteomes" id="UP000318720">
    <property type="component" value="Unassembled WGS sequence"/>
</dbReference>
<accession>A0AAE8W7I6</accession>
<reference evidence="2 3" key="1">
    <citation type="submission" date="2019-03" db="EMBL/GenBank/DDBJ databases">
        <title>Comparative genomic analyses of the sweetpotato soil rot pathogen, Streptomyces ipomoeae.</title>
        <authorList>
            <person name="Ruschel Soares N."/>
            <person name="Badger J.H."/>
            <person name="Huguet-Tapia J.C."/>
            <person name="Clark C.A."/>
            <person name="Pettis G.S."/>
        </authorList>
    </citation>
    <scope>NUCLEOTIDE SEQUENCE [LARGE SCALE GENOMIC DNA]</scope>
    <source>
        <strain evidence="2 3">88-35</strain>
    </source>
</reference>
<protein>
    <submittedName>
        <fullName evidence="2">Uncharacterized protein</fullName>
    </submittedName>
</protein>
<proteinExistence type="predicted"/>
<feature type="compositionally biased region" description="Basic and acidic residues" evidence="1">
    <location>
        <begin position="491"/>
        <end position="506"/>
    </location>
</feature>
<feature type="region of interest" description="Disordered" evidence="1">
    <location>
        <begin position="484"/>
        <end position="506"/>
    </location>
</feature>
<evidence type="ECO:0000313" key="2">
    <source>
        <dbReference type="EMBL" id="TQE38324.1"/>
    </source>
</evidence>
<comment type="caution">
    <text evidence="2">The sequence shown here is derived from an EMBL/GenBank/DDBJ whole genome shotgun (WGS) entry which is preliminary data.</text>
</comment>
<dbReference type="EMBL" id="SPAZ01000046">
    <property type="protein sequence ID" value="TQE38324.1"/>
    <property type="molecule type" value="Genomic_DNA"/>
</dbReference>
<sequence length="506" mass="56298">MHHDLPHPPHLPDEGLVRRVKALACTAPLQALDQRKASLDWADAKVYHMAEIALHTIDQVTIAMDFDAGAEHAKVLEQVKHFVAAQAPDRDDAEHAAVADWVLQRLINVGTIERGFSWHYGLVGDEGTYDRFEFDFKLLVEQSTPDGFSLRATDEAINVLVGALDTDVESAQIAAEVKLDNLIRRGRLADAKLAAEQARYRTVQYGETLRRYLDATRRDVRTVDWERVVPDLLLDALEHIEGRYSAEHAILTNITAARDDSDDPRHKQRAAELVEIVRDCIRRHMQLQKAVQEAGDQFRSEQDRQLFSGEPQRAALHLHGQLLVPLLGLPVGKALGPVYDFFRGAVGPAPPEVLTLPSLVERLLQRPSEPERFAGEVRDPQFDPVPEQELFTPEHFRLASEILSLPGGSASLSDLLARARRHEPQVARLVMHRAAHAFNPSVGDAVREHVPEVLIAVPTGDPMHSPQFGGDELWLTKAGVRPVVPGSEEPGTARHEEFGDEISLHG</sequence>
<evidence type="ECO:0000313" key="3">
    <source>
        <dbReference type="Proteomes" id="UP000318720"/>
    </source>
</evidence>
<gene>
    <name evidence="2" type="ORF">Sipo8835_05280</name>
</gene>
<name>A0AAE8W7I6_9ACTN</name>
<dbReference type="RefSeq" id="WP_141580947.1">
    <property type="nucleotide sequence ID" value="NZ_JARAVA010000055.1"/>
</dbReference>
<evidence type="ECO:0000256" key="1">
    <source>
        <dbReference type="SAM" id="MobiDB-lite"/>
    </source>
</evidence>